<dbReference type="NCBIfam" id="TIGR01681">
    <property type="entry name" value="HAD-SF-IIIC"/>
    <property type="match status" value="1"/>
</dbReference>
<dbReference type="InterPro" id="IPR016181">
    <property type="entry name" value="Acyl_CoA_acyltransferase"/>
</dbReference>
<dbReference type="AlphaFoldDB" id="A0A3E0GVU1"/>
<name>A0A3E0GVU1_9PSEU</name>
<organism evidence="1 2">
    <name type="scientific">Kutzneria buriramensis</name>
    <dbReference type="NCBI Taxonomy" id="1045776"/>
    <lineage>
        <taxon>Bacteria</taxon>
        <taxon>Bacillati</taxon>
        <taxon>Actinomycetota</taxon>
        <taxon>Actinomycetes</taxon>
        <taxon>Pseudonocardiales</taxon>
        <taxon>Pseudonocardiaceae</taxon>
        <taxon>Kutzneria</taxon>
    </lineage>
</organism>
<comment type="caution">
    <text evidence="1">The sequence shown here is derived from an EMBL/GenBank/DDBJ whole genome shotgun (WGS) entry which is preliminary data.</text>
</comment>
<dbReference type="Gene3D" id="3.40.50.1000">
    <property type="entry name" value="HAD superfamily/HAD-like"/>
    <property type="match status" value="1"/>
</dbReference>
<dbReference type="InterPro" id="IPR010033">
    <property type="entry name" value="HAD_SF_ppase_IIIC"/>
</dbReference>
<dbReference type="RefSeq" id="WP_116181645.1">
    <property type="nucleotide sequence ID" value="NZ_CP144375.1"/>
</dbReference>
<dbReference type="Gene3D" id="3.40.50.1110">
    <property type="entry name" value="SGNH hydrolase"/>
    <property type="match status" value="1"/>
</dbReference>
<reference evidence="1 2" key="1">
    <citation type="submission" date="2018-08" db="EMBL/GenBank/DDBJ databases">
        <title>Genomic Encyclopedia of Archaeal and Bacterial Type Strains, Phase II (KMG-II): from individual species to whole genera.</title>
        <authorList>
            <person name="Goeker M."/>
        </authorList>
    </citation>
    <scope>NUCLEOTIDE SEQUENCE [LARGE SCALE GENOMIC DNA]</scope>
    <source>
        <strain evidence="1 2">DSM 45791</strain>
    </source>
</reference>
<protein>
    <submittedName>
        <fullName evidence="1">HAD superfamily phosphatase (TIGR01681 family)/FkbH-like protein</fullName>
    </submittedName>
</protein>
<dbReference type="InterPro" id="IPR023214">
    <property type="entry name" value="HAD_sf"/>
</dbReference>
<dbReference type="SUPFAM" id="SSF55729">
    <property type="entry name" value="Acyl-CoA N-acyltransferases (Nat)"/>
    <property type="match status" value="1"/>
</dbReference>
<dbReference type="OrthoDB" id="323926at2"/>
<dbReference type="InterPro" id="IPR036514">
    <property type="entry name" value="SGNH_hydro_sf"/>
</dbReference>
<dbReference type="SUPFAM" id="SSF56784">
    <property type="entry name" value="HAD-like"/>
    <property type="match status" value="1"/>
</dbReference>
<keyword evidence="2" id="KW-1185">Reference proteome</keyword>
<sequence length="625" mass="68532">MTTTTAAEQLLRLHRTGRLASDYPLVRDLLADVPPESRDLLRRAGAWLSRLNPDEVLRAHPDTSALTVAITGHGTLAALIAPLTVEFARHGLLLRPVLSDFDSYVVDLSDSDSDLYSARPEIVLCLLDPALIFDEVPTPWRPEDVRAVFEAKVALVAGLAARFAERGAGTLVLNTIPLPRTRTAALVDHRSRAELGAAWREANARLLRLTAAHRNVVVVDTDSLLADGIPAGDARLSVYAKAHLSTELLAGYAREIGHLARNLTGRAKKVLAVDLDGTVWGGVLGDDGPEGIEVADGYRGEAFRAFQRTVRQLAAQGVLVAAVSKNDIEPVRTVLREHPGMTLREDDFVRVVANWRPKHENLVELAEDLNVGVDSVVFADDSPYERGLVRRELPAVAVITLDDEPAWHVDRLLADGWFDTVELTAEDRDRPTKYRDELVRKDFLNSFDSIQDYLSELGVAVRVFAAGEQDVNRVAQLSLRTNQFNLTTRRLQPADVQALIRDPDALVLALRTADRFGDNGLVGAILAHREADVLHIDNFLLSCRVFARGVEQTALSVLLRHARDTGAGSVVGAYRSSAKNSKVREFYPRNGFSTVTDDGAEAVFRHDLVDIAAPPEHVTLTEELG</sequence>
<dbReference type="NCBIfam" id="TIGR01686">
    <property type="entry name" value="FkbH"/>
    <property type="match status" value="1"/>
</dbReference>
<dbReference type="Proteomes" id="UP000256269">
    <property type="component" value="Unassembled WGS sequence"/>
</dbReference>
<proteinExistence type="predicted"/>
<dbReference type="InterPro" id="IPR010037">
    <property type="entry name" value="FkbH_domain"/>
</dbReference>
<dbReference type="InterPro" id="IPR036412">
    <property type="entry name" value="HAD-like_sf"/>
</dbReference>
<dbReference type="Gene3D" id="3.40.630.30">
    <property type="match status" value="1"/>
</dbReference>
<evidence type="ECO:0000313" key="2">
    <source>
        <dbReference type="Proteomes" id="UP000256269"/>
    </source>
</evidence>
<gene>
    <name evidence="1" type="ORF">BCF44_12921</name>
</gene>
<dbReference type="EMBL" id="QUNO01000029">
    <property type="protein sequence ID" value="REH27633.1"/>
    <property type="molecule type" value="Genomic_DNA"/>
</dbReference>
<evidence type="ECO:0000313" key="1">
    <source>
        <dbReference type="EMBL" id="REH27633.1"/>
    </source>
</evidence>
<accession>A0A3E0GVU1</accession>